<dbReference type="EMBL" id="KX636165">
    <property type="protein sequence ID" value="AON96697.1"/>
    <property type="molecule type" value="Genomic_DNA"/>
</dbReference>
<protein>
    <submittedName>
        <fullName evidence="1">Uncharacterized protein</fullName>
    </submittedName>
</protein>
<accession>A0A1C9EGT1</accession>
<dbReference type="InterPro" id="IPR001387">
    <property type="entry name" value="Cro/C1-type_HTH"/>
</dbReference>
<evidence type="ECO:0000313" key="1">
    <source>
        <dbReference type="EMBL" id="AON96697.1"/>
    </source>
</evidence>
<dbReference type="RefSeq" id="YP_009282287.1">
    <property type="nucleotide sequence ID" value="NC_031035.1"/>
</dbReference>
<reference evidence="1 2" key="1">
    <citation type="submission" date="2016-07" db="EMBL/GenBank/DDBJ databases">
        <authorList>
            <person name="Ahrens W.T."/>
            <person name="Alaniz S.M."/>
            <person name="Alfonso A.J."/>
            <person name="Andrade A.E."/>
            <person name="Blake C.D."/>
            <person name="Denney K.A."/>
            <person name="Edwards N.C."/>
            <person name="Flores L.M."/>
            <person name="Frontera C.D."/>
            <person name="Frontera J.K."/>
            <person name="Goins A.N."/>
            <person name="Harris C.E."/>
            <person name="Hinojosa K.L."/>
            <person name="Long R.M."/>
            <person name="Lopez J.C."/>
            <person name="Miller C.B."/>
            <person name="Mojica J.C."/>
            <person name="Morales C.A."/>
            <person name="Pena M.C."/>
            <person name="Quezada B.E."/>
            <person name="Rincon P.M."/>
            <person name="Robertson S."/>
            <person name="Soto A.J."/>
            <person name="Vasquez A.D."/>
            <person name="Villegas D.K."/>
            <person name="Vulgamore J.L."/>
            <person name="Robertson M."/>
            <person name="Hatherill J.R."/>
            <person name="Dovalina S.A."/>
            <person name="Zhang D."/>
            <person name="Delesalle V.A."/>
            <person name="Garlena R.A."/>
            <person name="Russell D.A."/>
            <person name="Pope W.H."/>
            <person name="Jacobs-Sera D."/>
            <person name="Hendrix R.W."/>
            <person name="Hatfull G.F."/>
        </authorList>
    </citation>
    <scope>NUCLEOTIDE SEQUENCE [LARGE SCALE GENOMIC DNA]</scope>
</reference>
<keyword evidence="2" id="KW-1185">Reference proteome</keyword>
<sequence length="128" mass="13963">MSAFPVIWCTVLFVTATTALKQPESGTQNGPNAIPTFQLEWNSDAVADLCYRNGIRSRGQLAQRINVGRSTIYETFGKQWEGTATAQVLAQMAGVFGVPLGVLVREPGRSRRGSATIRQNRHVTKRAG</sequence>
<dbReference type="CDD" id="cd00093">
    <property type="entry name" value="HTH_XRE"/>
    <property type="match status" value="1"/>
</dbReference>
<organism evidence="1 2">
    <name type="scientific">Mycobacterium phage Gengar</name>
    <dbReference type="NCBI Taxonomy" id="1891963"/>
    <lineage>
        <taxon>Viruses</taxon>
        <taxon>Duplodnaviria</taxon>
        <taxon>Heunggongvirae</taxon>
        <taxon>Uroviricota</taxon>
        <taxon>Caudoviricetes</taxon>
        <taxon>Weiservirinae</taxon>
        <taxon>Kratiovirus</taxon>
        <taxon>Kratiovirus gengar</taxon>
    </lineage>
</organism>
<gene>
    <name evidence="1" type="ORF">SEA_GENGAR_42</name>
</gene>
<evidence type="ECO:0000313" key="2">
    <source>
        <dbReference type="Proteomes" id="UP000203815"/>
    </source>
</evidence>
<dbReference type="Proteomes" id="UP000203815">
    <property type="component" value="Segment"/>
</dbReference>
<proteinExistence type="predicted"/>
<name>A0A1C9EGT1_9CAUD</name>
<dbReference type="KEGG" id="vg:29060937"/>
<dbReference type="OrthoDB" id="21559at10239"/>
<dbReference type="GeneID" id="29060937"/>